<dbReference type="InterPro" id="IPR000330">
    <property type="entry name" value="SNF2_N"/>
</dbReference>
<keyword evidence="3" id="KW-0067">ATP-binding</keyword>
<keyword evidence="4" id="KW-0539">Nucleus</keyword>
<evidence type="ECO:0000256" key="3">
    <source>
        <dbReference type="ARBA" id="ARBA00022840"/>
    </source>
</evidence>
<dbReference type="OrthoDB" id="10676798at2759"/>
<dbReference type="eggNOG" id="KOG0383">
    <property type="taxonomic scope" value="Eukaryota"/>
</dbReference>
<organism evidence="7 8">
    <name type="scientific">Ostreococcus lucimarinus (strain CCE9901)</name>
    <dbReference type="NCBI Taxonomy" id="436017"/>
    <lineage>
        <taxon>Eukaryota</taxon>
        <taxon>Viridiplantae</taxon>
        <taxon>Chlorophyta</taxon>
        <taxon>Mamiellophyceae</taxon>
        <taxon>Mamiellales</taxon>
        <taxon>Bathycoccaceae</taxon>
        <taxon>Ostreococcus</taxon>
    </lineage>
</organism>
<dbReference type="OMA" id="TVQQHEW"/>
<dbReference type="RefSeq" id="XP_001418854.1">
    <property type="nucleotide sequence ID" value="XM_001418817.1"/>
</dbReference>
<dbReference type="GO" id="GO:0016887">
    <property type="term" value="F:ATP hydrolysis activity"/>
    <property type="evidence" value="ECO:0007669"/>
    <property type="project" value="TreeGrafter"/>
</dbReference>
<feature type="domain" description="SNF2 N-terminal" evidence="5">
    <location>
        <begin position="72"/>
        <end position="234"/>
    </location>
</feature>
<dbReference type="KEGG" id="olu:OSTLU_32497"/>
<dbReference type="SUPFAM" id="SSF54160">
    <property type="entry name" value="Chromo domain-like"/>
    <property type="match status" value="1"/>
</dbReference>
<evidence type="ECO:0000256" key="2">
    <source>
        <dbReference type="ARBA" id="ARBA00022741"/>
    </source>
</evidence>
<evidence type="ECO:0000259" key="6">
    <source>
        <dbReference type="Pfam" id="PF00385"/>
    </source>
</evidence>
<keyword evidence="8" id="KW-1185">Reference proteome</keyword>
<evidence type="ECO:0000256" key="1">
    <source>
        <dbReference type="ARBA" id="ARBA00004123"/>
    </source>
</evidence>
<dbReference type="STRING" id="436017.A4RZT2"/>
<dbReference type="InterPro" id="IPR023780">
    <property type="entry name" value="Chromo_domain"/>
</dbReference>
<dbReference type="GO" id="GO:0003677">
    <property type="term" value="F:DNA binding"/>
    <property type="evidence" value="ECO:0007669"/>
    <property type="project" value="TreeGrafter"/>
</dbReference>
<dbReference type="Pfam" id="PF00385">
    <property type="entry name" value="Chromo"/>
    <property type="match status" value="1"/>
</dbReference>
<dbReference type="InterPro" id="IPR027417">
    <property type="entry name" value="P-loop_NTPase"/>
</dbReference>
<evidence type="ECO:0000313" key="7">
    <source>
        <dbReference type="EMBL" id="ABO97147.1"/>
    </source>
</evidence>
<dbReference type="GO" id="GO:0005634">
    <property type="term" value="C:nucleus"/>
    <property type="evidence" value="ECO:0007669"/>
    <property type="project" value="UniProtKB-SubCell"/>
</dbReference>
<dbReference type="SUPFAM" id="SSF52540">
    <property type="entry name" value="P-loop containing nucleoside triphosphate hydrolases"/>
    <property type="match status" value="1"/>
</dbReference>
<dbReference type="InterPro" id="IPR016197">
    <property type="entry name" value="Chromo-like_dom_sf"/>
</dbReference>
<dbReference type="Proteomes" id="UP000001568">
    <property type="component" value="Chromosome 7"/>
</dbReference>
<dbReference type="Gene3D" id="2.40.50.40">
    <property type="match status" value="1"/>
</dbReference>
<dbReference type="GO" id="GO:0140658">
    <property type="term" value="F:ATP-dependent chromatin remodeler activity"/>
    <property type="evidence" value="ECO:0007669"/>
    <property type="project" value="TreeGrafter"/>
</dbReference>
<dbReference type="GO" id="GO:0042393">
    <property type="term" value="F:histone binding"/>
    <property type="evidence" value="ECO:0007669"/>
    <property type="project" value="TreeGrafter"/>
</dbReference>
<proteinExistence type="predicted"/>
<evidence type="ECO:0008006" key="9">
    <source>
        <dbReference type="Google" id="ProtNLM"/>
    </source>
</evidence>
<reference evidence="7 8" key="1">
    <citation type="journal article" date="2007" name="Proc. Natl. Acad. Sci. U.S.A.">
        <title>The tiny eukaryote Ostreococcus provides genomic insights into the paradox of plankton speciation.</title>
        <authorList>
            <person name="Palenik B."/>
            <person name="Grimwood J."/>
            <person name="Aerts A."/>
            <person name="Rouze P."/>
            <person name="Salamov A."/>
            <person name="Putnam N."/>
            <person name="Dupont C."/>
            <person name="Jorgensen R."/>
            <person name="Derelle E."/>
            <person name="Rombauts S."/>
            <person name="Zhou K."/>
            <person name="Otillar R."/>
            <person name="Merchant S.S."/>
            <person name="Podell S."/>
            <person name="Gaasterland T."/>
            <person name="Napoli C."/>
            <person name="Gendler K."/>
            <person name="Manuell A."/>
            <person name="Tai V."/>
            <person name="Vallon O."/>
            <person name="Piganeau G."/>
            <person name="Jancek S."/>
            <person name="Heijde M."/>
            <person name="Jabbari K."/>
            <person name="Bowler C."/>
            <person name="Lohr M."/>
            <person name="Robbens S."/>
            <person name="Werner G."/>
            <person name="Dubchak I."/>
            <person name="Pazour G.J."/>
            <person name="Ren Q."/>
            <person name="Paulsen I."/>
            <person name="Delwiche C."/>
            <person name="Schmutz J."/>
            <person name="Rokhsar D."/>
            <person name="Van de Peer Y."/>
            <person name="Moreau H."/>
            <person name="Grigoriev I.V."/>
        </authorList>
    </citation>
    <scope>NUCLEOTIDE SEQUENCE [LARGE SCALE GENOMIC DNA]</scope>
    <source>
        <strain evidence="7 8">CCE9901</strain>
    </source>
</reference>
<dbReference type="Pfam" id="PF00176">
    <property type="entry name" value="SNF2-rel_dom"/>
    <property type="match status" value="1"/>
</dbReference>
<dbReference type="Gramene" id="ABO97147">
    <property type="protein sequence ID" value="ABO97147"/>
    <property type="gene ID" value="OSTLU_32497"/>
</dbReference>
<name>A4RZT2_OSTLU</name>
<dbReference type="EMBL" id="CP000587">
    <property type="protein sequence ID" value="ABO97147.1"/>
    <property type="molecule type" value="Genomic_DNA"/>
</dbReference>
<dbReference type="GO" id="GO:0000785">
    <property type="term" value="C:chromatin"/>
    <property type="evidence" value="ECO:0007669"/>
    <property type="project" value="TreeGrafter"/>
</dbReference>
<dbReference type="GO" id="GO:0005524">
    <property type="term" value="F:ATP binding"/>
    <property type="evidence" value="ECO:0007669"/>
    <property type="project" value="UniProtKB-KW"/>
</dbReference>
<dbReference type="AlphaFoldDB" id="A4RZT2"/>
<dbReference type="InterPro" id="IPR038718">
    <property type="entry name" value="SNF2-like_sf"/>
</dbReference>
<dbReference type="PANTHER" id="PTHR45623">
    <property type="entry name" value="CHROMODOMAIN-HELICASE-DNA-BINDING PROTEIN 3-RELATED-RELATED"/>
    <property type="match status" value="1"/>
</dbReference>
<evidence type="ECO:0000313" key="8">
    <source>
        <dbReference type="Proteomes" id="UP000001568"/>
    </source>
</evidence>
<dbReference type="GeneID" id="5003056"/>
<comment type="subcellular location">
    <subcellularLocation>
        <location evidence="1">Nucleus</location>
    </subcellularLocation>
</comment>
<accession>A4RZT2</accession>
<feature type="domain" description="Chromo" evidence="6">
    <location>
        <begin position="7"/>
        <end position="37"/>
    </location>
</feature>
<evidence type="ECO:0000259" key="5">
    <source>
        <dbReference type="Pfam" id="PF00176"/>
    </source>
</evidence>
<dbReference type="HOGENOM" id="CLU_740540_0_0_1"/>
<dbReference type="Gene3D" id="3.40.50.10810">
    <property type="entry name" value="Tandem AAA-ATPase domain"/>
    <property type="match status" value="1"/>
</dbReference>
<keyword evidence="2" id="KW-0547">Nucleotide-binding</keyword>
<dbReference type="PANTHER" id="PTHR45623:SF13">
    <property type="entry name" value="HELICASE PROTEIN MOM1"/>
    <property type="match status" value="1"/>
</dbReference>
<evidence type="ECO:0000256" key="4">
    <source>
        <dbReference type="ARBA" id="ARBA00023242"/>
    </source>
</evidence>
<sequence length="374" mass="42390">MPPNTRLLVKWWGLPYADCTWETIDGHDDFDMLLERYTQFDHESLKRPYSVPPSLANVDESNKPSKGVQCVARWLLATWFEKEGVCFVDNSPLCKHAEVAANFIADRKRQYDEHGPSLIIVAESELEHWSREFSRIAPDVNVVEYGGSATCRATVQQHEWSFVGAFPRATNGVSTPRFNVLITTHSTVVLDIVLLRQVRWESVIMVENAQKFTAETSSLLSRLGSLHANHRVLMFRAADFSDLHVTLNILEFLKRAPTSMRNLEARLLNLSQEEACMQTAALLAVLTMDYQFCEAALRNKQALAEADACMGTLHTARLLELSEIVLASKVAKESDRRSVFPACFDYTSTQYLGLLHQLQALHDMYRPLVSAEQR</sequence>
<dbReference type="GO" id="GO:0003682">
    <property type="term" value="F:chromatin binding"/>
    <property type="evidence" value="ECO:0007669"/>
    <property type="project" value="TreeGrafter"/>
</dbReference>
<gene>
    <name evidence="7" type="primary">CHR3516</name>
    <name evidence="7" type="ORF">OSTLU_32497</name>
</gene>
<protein>
    <recommendedName>
        <fullName evidence="9">Chromo domain-containing protein</fullName>
    </recommendedName>
</protein>